<proteinExistence type="predicted"/>
<dbReference type="PANTHER" id="PTHR44846:SF17">
    <property type="entry name" value="GNTR-FAMILY TRANSCRIPTIONAL REGULATOR"/>
    <property type="match status" value="1"/>
</dbReference>
<dbReference type="InterPro" id="IPR000524">
    <property type="entry name" value="Tscrpt_reg_HTH_GntR"/>
</dbReference>
<evidence type="ECO:0000256" key="2">
    <source>
        <dbReference type="ARBA" id="ARBA00023125"/>
    </source>
</evidence>
<comment type="caution">
    <text evidence="5">The sequence shown here is derived from an EMBL/GenBank/DDBJ whole genome shotgun (WGS) entry which is preliminary data.</text>
</comment>
<evidence type="ECO:0000256" key="3">
    <source>
        <dbReference type="ARBA" id="ARBA00023163"/>
    </source>
</evidence>
<dbReference type="InterPro" id="IPR011663">
    <property type="entry name" value="UTRA"/>
</dbReference>
<protein>
    <submittedName>
        <fullName evidence="5">Transcriptional regulator</fullName>
    </submittedName>
</protein>
<dbReference type="Pfam" id="PF00392">
    <property type="entry name" value="GntR"/>
    <property type="match status" value="1"/>
</dbReference>
<organism evidence="5 6">
    <name type="scientific">Streptomyces fumanus</name>
    <dbReference type="NCBI Taxonomy" id="67302"/>
    <lineage>
        <taxon>Bacteria</taxon>
        <taxon>Bacillati</taxon>
        <taxon>Actinomycetota</taxon>
        <taxon>Actinomycetes</taxon>
        <taxon>Kitasatosporales</taxon>
        <taxon>Streptomycetaceae</taxon>
        <taxon>Streptomyces</taxon>
    </lineage>
</organism>
<dbReference type="SMART" id="SM00345">
    <property type="entry name" value="HTH_GNTR"/>
    <property type="match status" value="1"/>
</dbReference>
<dbReference type="InterPro" id="IPR036388">
    <property type="entry name" value="WH-like_DNA-bd_sf"/>
</dbReference>
<dbReference type="AlphaFoldDB" id="A0A919B163"/>
<dbReference type="SMART" id="SM00866">
    <property type="entry name" value="UTRA"/>
    <property type="match status" value="1"/>
</dbReference>
<dbReference type="PROSITE" id="PS50949">
    <property type="entry name" value="HTH_GNTR"/>
    <property type="match status" value="1"/>
</dbReference>
<evidence type="ECO:0000313" key="6">
    <source>
        <dbReference type="Proteomes" id="UP000630718"/>
    </source>
</evidence>
<reference evidence="5" key="1">
    <citation type="journal article" date="2014" name="Int. J. Syst. Evol. Microbiol.">
        <title>Complete genome sequence of Corynebacterium casei LMG S-19264T (=DSM 44701T), isolated from a smear-ripened cheese.</title>
        <authorList>
            <consortium name="US DOE Joint Genome Institute (JGI-PGF)"/>
            <person name="Walter F."/>
            <person name="Albersmeier A."/>
            <person name="Kalinowski J."/>
            <person name="Ruckert C."/>
        </authorList>
    </citation>
    <scope>NUCLEOTIDE SEQUENCE</scope>
    <source>
        <strain evidence="5">JCM 4477</strain>
    </source>
</reference>
<dbReference type="InterPro" id="IPR036390">
    <property type="entry name" value="WH_DNA-bd_sf"/>
</dbReference>
<sequence>MKPAPVYQQIADDLRRQISDGTFPPGSQVPTEAELLEKYGELHGVRSRQTIRQGLGVLVHEGLIEARRPKGYFVIQRKRLVYRPQAELRQKPPEIDVFTNLVQEEDGRTPSQDIEVSIVNPSHMIRERLGLEPGELAAARRRVRKLDDVPYNLNDSYVRLSLVQGTDFMHPGDVARGTNAVLGELGHELVYGFHEFYLRMPMPDEVQRLQLGAGVPVAEHLSTTFDSEGNAVQVTVNLIPGDRHVIVFETHRGAEANAPRIPWGNP</sequence>
<keyword evidence="6" id="KW-1185">Reference proteome</keyword>
<feature type="domain" description="HTH gntR-type" evidence="4">
    <location>
        <begin position="4"/>
        <end position="77"/>
    </location>
</feature>
<dbReference type="Proteomes" id="UP000630718">
    <property type="component" value="Unassembled WGS sequence"/>
</dbReference>
<dbReference type="EMBL" id="BNBI01000025">
    <property type="protein sequence ID" value="GHF34736.1"/>
    <property type="molecule type" value="Genomic_DNA"/>
</dbReference>
<accession>A0A919B163</accession>
<dbReference type="RefSeq" id="WP_190208541.1">
    <property type="nucleotide sequence ID" value="NZ_BNBI01000025.1"/>
</dbReference>
<dbReference type="Gene3D" id="3.40.1410.10">
    <property type="entry name" value="Chorismate lyase-like"/>
    <property type="match status" value="1"/>
</dbReference>
<dbReference type="InterPro" id="IPR028978">
    <property type="entry name" value="Chorismate_lyase_/UTRA_dom_sf"/>
</dbReference>
<dbReference type="GO" id="GO:0003677">
    <property type="term" value="F:DNA binding"/>
    <property type="evidence" value="ECO:0007669"/>
    <property type="project" value="UniProtKB-KW"/>
</dbReference>
<keyword evidence="2" id="KW-0238">DNA-binding</keyword>
<reference evidence="5" key="2">
    <citation type="submission" date="2020-09" db="EMBL/GenBank/DDBJ databases">
        <authorList>
            <person name="Sun Q."/>
            <person name="Ohkuma M."/>
        </authorList>
    </citation>
    <scope>NUCLEOTIDE SEQUENCE</scope>
    <source>
        <strain evidence="5">JCM 4477</strain>
    </source>
</reference>
<dbReference type="InterPro" id="IPR050679">
    <property type="entry name" value="Bact_HTH_transcr_reg"/>
</dbReference>
<evidence type="ECO:0000256" key="1">
    <source>
        <dbReference type="ARBA" id="ARBA00023015"/>
    </source>
</evidence>
<keyword evidence="1" id="KW-0805">Transcription regulation</keyword>
<dbReference type="SUPFAM" id="SSF46785">
    <property type="entry name" value="Winged helix' DNA-binding domain"/>
    <property type="match status" value="1"/>
</dbReference>
<gene>
    <name evidence="5" type="ORF">GCM10018772_70340</name>
</gene>
<dbReference type="PANTHER" id="PTHR44846">
    <property type="entry name" value="MANNOSYL-D-GLYCERATE TRANSPORT/METABOLISM SYSTEM REPRESSOR MNGR-RELATED"/>
    <property type="match status" value="1"/>
</dbReference>
<evidence type="ECO:0000313" key="5">
    <source>
        <dbReference type="EMBL" id="GHF34736.1"/>
    </source>
</evidence>
<name>A0A919B163_9ACTN</name>
<dbReference type="GO" id="GO:0045892">
    <property type="term" value="P:negative regulation of DNA-templated transcription"/>
    <property type="evidence" value="ECO:0007669"/>
    <property type="project" value="TreeGrafter"/>
</dbReference>
<dbReference type="CDD" id="cd07377">
    <property type="entry name" value="WHTH_GntR"/>
    <property type="match status" value="1"/>
</dbReference>
<keyword evidence="3" id="KW-0804">Transcription</keyword>
<dbReference type="Pfam" id="PF07702">
    <property type="entry name" value="UTRA"/>
    <property type="match status" value="1"/>
</dbReference>
<dbReference type="SUPFAM" id="SSF64288">
    <property type="entry name" value="Chorismate lyase-like"/>
    <property type="match status" value="1"/>
</dbReference>
<dbReference type="Gene3D" id="1.10.10.10">
    <property type="entry name" value="Winged helix-like DNA-binding domain superfamily/Winged helix DNA-binding domain"/>
    <property type="match status" value="1"/>
</dbReference>
<evidence type="ECO:0000259" key="4">
    <source>
        <dbReference type="PROSITE" id="PS50949"/>
    </source>
</evidence>
<dbReference type="GO" id="GO:0003700">
    <property type="term" value="F:DNA-binding transcription factor activity"/>
    <property type="evidence" value="ECO:0007669"/>
    <property type="project" value="InterPro"/>
</dbReference>